<accession>A0A927MEU7</accession>
<evidence type="ECO:0000313" key="3">
    <source>
        <dbReference type="EMBL" id="MBE1492447.1"/>
    </source>
</evidence>
<dbReference type="CDD" id="cd05829">
    <property type="entry name" value="Sortase_F"/>
    <property type="match status" value="1"/>
</dbReference>
<dbReference type="EMBL" id="JADBEB010000001">
    <property type="protein sequence ID" value="MBE1492447.1"/>
    <property type="molecule type" value="Genomic_DNA"/>
</dbReference>
<evidence type="ECO:0000313" key="4">
    <source>
        <dbReference type="Proteomes" id="UP000649753"/>
    </source>
</evidence>
<keyword evidence="1" id="KW-0378">Hydrolase</keyword>
<evidence type="ECO:0008006" key="5">
    <source>
        <dbReference type="Google" id="ProtNLM"/>
    </source>
</evidence>
<proteinExistence type="predicted"/>
<reference evidence="3" key="1">
    <citation type="submission" date="2020-10" db="EMBL/GenBank/DDBJ databases">
        <title>Sequencing the genomes of 1000 actinobacteria strains.</title>
        <authorList>
            <person name="Klenk H.-P."/>
        </authorList>
    </citation>
    <scope>NUCLEOTIDE SEQUENCE</scope>
    <source>
        <strain evidence="3">DSM 46832</strain>
    </source>
</reference>
<dbReference type="InterPro" id="IPR023365">
    <property type="entry name" value="Sortase_dom-sf"/>
</dbReference>
<dbReference type="NCBIfam" id="NF033748">
    <property type="entry name" value="class_F_sortase"/>
    <property type="match status" value="1"/>
</dbReference>
<evidence type="ECO:0000256" key="1">
    <source>
        <dbReference type="ARBA" id="ARBA00022801"/>
    </source>
</evidence>
<protein>
    <recommendedName>
        <fullName evidence="5">Class F sortase</fullName>
    </recommendedName>
</protein>
<dbReference type="InterPro" id="IPR042001">
    <property type="entry name" value="Sortase_F"/>
</dbReference>
<dbReference type="Gene3D" id="2.40.260.10">
    <property type="entry name" value="Sortase"/>
    <property type="match status" value="1"/>
</dbReference>
<name>A0A927MEU7_9ACTN</name>
<dbReference type="SUPFAM" id="SSF63817">
    <property type="entry name" value="Sortase"/>
    <property type="match status" value="1"/>
</dbReference>
<feature type="region of interest" description="Disordered" evidence="2">
    <location>
        <begin position="124"/>
        <end position="147"/>
    </location>
</feature>
<keyword evidence="4" id="KW-1185">Reference proteome</keyword>
<dbReference type="InterPro" id="IPR005754">
    <property type="entry name" value="Sortase"/>
</dbReference>
<sequence>MTEGPTAPGTARWWRRVRARASRPAPGSGPTRYGAPLRRGGLRYLVESVAGDLVGVITGRSAVAAGRRPAARPAAPSLVSLLLCAVLGAGLGGTVAGDNRPAATPDHATTTDYTATTRIRPADCPVDCPPAATRTDGRTPTGPPTRVRIPRIRVDSTLARLRLDRTGRLAAPADFAEAGWYAGGTAPGDVGPAVIAGHVDSAAGPAVFHRLSQLRPGDRIEVRRDDGWVPFRVTGLSRYAKDDFPTAAVYGPTPGPELRLITCAGVFHRPTGHYLDNLVVFAVADLPVVIPNSVAG</sequence>
<evidence type="ECO:0000256" key="2">
    <source>
        <dbReference type="SAM" id="MobiDB-lite"/>
    </source>
</evidence>
<gene>
    <name evidence="3" type="ORF">H4W31_008085</name>
</gene>
<dbReference type="RefSeq" id="WP_192771351.1">
    <property type="nucleotide sequence ID" value="NZ_JADBEB010000001.1"/>
</dbReference>
<comment type="caution">
    <text evidence="3">The sequence shown here is derived from an EMBL/GenBank/DDBJ whole genome shotgun (WGS) entry which is preliminary data.</text>
</comment>
<dbReference type="Proteomes" id="UP000649753">
    <property type="component" value="Unassembled WGS sequence"/>
</dbReference>
<dbReference type="AlphaFoldDB" id="A0A927MEU7"/>
<organism evidence="3 4">
    <name type="scientific">Plantactinospora soyae</name>
    <dbReference type="NCBI Taxonomy" id="1544732"/>
    <lineage>
        <taxon>Bacteria</taxon>
        <taxon>Bacillati</taxon>
        <taxon>Actinomycetota</taxon>
        <taxon>Actinomycetes</taxon>
        <taxon>Micromonosporales</taxon>
        <taxon>Micromonosporaceae</taxon>
        <taxon>Plantactinospora</taxon>
    </lineage>
</organism>
<dbReference type="Pfam" id="PF04203">
    <property type="entry name" value="Sortase"/>
    <property type="match status" value="1"/>
</dbReference>
<dbReference type="GO" id="GO:0016787">
    <property type="term" value="F:hydrolase activity"/>
    <property type="evidence" value="ECO:0007669"/>
    <property type="project" value="UniProtKB-KW"/>
</dbReference>